<proteinExistence type="predicted"/>
<dbReference type="GO" id="GO:0008757">
    <property type="term" value="F:S-adenosylmethionine-dependent methyltransferase activity"/>
    <property type="evidence" value="ECO:0007669"/>
    <property type="project" value="InterPro"/>
</dbReference>
<accession>A0A0F9TC64</accession>
<dbReference type="Gene3D" id="3.40.50.150">
    <property type="entry name" value="Vaccinia Virus protein VP39"/>
    <property type="match status" value="1"/>
</dbReference>
<dbReference type="EMBL" id="LAZR01000256">
    <property type="protein sequence ID" value="KKN78820.1"/>
    <property type="molecule type" value="Genomic_DNA"/>
</dbReference>
<dbReference type="AlphaFoldDB" id="A0A0F9TC64"/>
<dbReference type="Pfam" id="PF08241">
    <property type="entry name" value="Methyltransf_11"/>
    <property type="match status" value="1"/>
</dbReference>
<dbReference type="PANTHER" id="PTHR43861">
    <property type="entry name" value="TRANS-ACONITATE 2-METHYLTRANSFERASE-RELATED"/>
    <property type="match status" value="1"/>
</dbReference>
<reference evidence="2" key="1">
    <citation type="journal article" date="2015" name="Nature">
        <title>Complex archaea that bridge the gap between prokaryotes and eukaryotes.</title>
        <authorList>
            <person name="Spang A."/>
            <person name="Saw J.H."/>
            <person name="Jorgensen S.L."/>
            <person name="Zaremba-Niedzwiedzka K."/>
            <person name="Martijn J."/>
            <person name="Lind A.E."/>
            <person name="van Eijk R."/>
            <person name="Schleper C."/>
            <person name="Guy L."/>
            <person name="Ettema T.J."/>
        </authorList>
    </citation>
    <scope>NUCLEOTIDE SEQUENCE</scope>
</reference>
<protein>
    <recommendedName>
        <fullName evidence="1">Methyltransferase type 11 domain-containing protein</fullName>
    </recommendedName>
</protein>
<feature type="domain" description="Methyltransferase type 11" evidence="1">
    <location>
        <begin position="38"/>
        <end position="128"/>
    </location>
</feature>
<dbReference type="InterPro" id="IPR013216">
    <property type="entry name" value="Methyltransf_11"/>
</dbReference>
<organism evidence="2">
    <name type="scientific">marine sediment metagenome</name>
    <dbReference type="NCBI Taxonomy" id="412755"/>
    <lineage>
        <taxon>unclassified sequences</taxon>
        <taxon>metagenomes</taxon>
        <taxon>ecological metagenomes</taxon>
    </lineage>
</organism>
<evidence type="ECO:0000259" key="1">
    <source>
        <dbReference type="Pfam" id="PF08241"/>
    </source>
</evidence>
<comment type="caution">
    <text evidence="2">The sequence shown here is derived from an EMBL/GenBank/DDBJ whole genome shotgun (WGS) entry which is preliminary data.</text>
</comment>
<dbReference type="SUPFAM" id="SSF53335">
    <property type="entry name" value="S-adenosyl-L-methionine-dependent methyltransferases"/>
    <property type="match status" value="1"/>
</dbReference>
<gene>
    <name evidence="2" type="ORF">LCGC14_0345920</name>
</gene>
<evidence type="ECO:0000313" key="2">
    <source>
        <dbReference type="EMBL" id="KKN78820.1"/>
    </source>
</evidence>
<name>A0A0F9TC64_9ZZZZ</name>
<dbReference type="CDD" id="cd02440">
    <property type="entry name" value="AdoMet_MTases"/>
    <property type="match status" value="1"/>
</dbReference>
<sequence length="217" mass="24591">MIPVERENNGYRTGKRCLISKAEEALFNFLGESVSSILDIGCGSGEIMKRLQDDGHELTGLDFSPVAIGLAKQKGLNCKVHDLDTGIPYPDGAFNVVWAGDIIEHVFDPIFLMKEIKRVLVKGGQLLCSVPYDLNLVNRLRILFGYSYQEFIYRRYGQCKHHTFISLGLIKYMLNKAGFVIKEIRYVVKFPKIGKEFITKSRSLNCFAYTMMISAEC</sequence>
<dbReference type="InterPro" id="IPR029063">
    <property type="entry name" value="SAM-dependent_MTases_sf"/>
</dbReference>